<sequence>MFVWNGVVAAGNFALWCLYICRKICYNNIVWNETDMIGSDVVSCLRLSLAAAVTALSVGLSGCTGFSFTVDGLLNAPKLTEEQGEIHEALTAAVGGSVTLKYPRNGDNRSAFVIGNLDGEPGQEALVFYEYNTGAGSDNGIRVNLLDKDENGKWFSVKELAGAGTEVDRVIIAQMGEKNRYNVLVGYQSVTGSDCALEIYSCYDGDFKRVGTDTYSVLDTLDINYDGYREIVTIQRQTNAETNVTSAKASLLDMSADNELVRTEGIDMCSNVVNYVNTCSGLLNKQHEAIFIDGMNTDGNLQTEIVYYRYSSLQNPMQLSPQKLLPLCTRPSGYYSTDVDDDGIVEIPSVKPMTGYENAITDEMVYMTTWNVYKDFFDLSEKYHGYYSISNGYFFSFPNRWNDQVTVKRELDMSELVFYKYSGDINSSNTEIMRIAAVSRKDSESYADDGYKLIASKGQLDYYVKLPEDKREQLILTIDEVKNNFFIVD</sequence>
<accession>A0A1H7L8Z4</accession>
<evidence type="ECO:0008006" key="3">
    <source>
        <dbReference type="Google" id="ProtNLM"/>
    </source>
</evidence>
<name>A0A1H7L8Z4_RUMAL</name>
<dbReference type="AlphaFoldDB" id="A0A1H7L8Z4"/>
<protein>
    <recommendedName>
        <fullName evidence="3">VCBS repeat-containing protein</fullName>
    </recommendedName>
</protein>
<evidence type="ECO:0000313" key="2">
    <source>
        <dbReference type="Proteomes" id="UP000186015"/>
    </source>
</evidence>
<reference evidence="1 2" key="1">
    <citation type="submission" date="2016-10" db="EMBL/GenBank/DDBJ databases">
        <authorList>
            <person name="de Groot N.N."/>
        </authorList>
    </citation>
    <scope>NUCLEOTIDE SEQUENCE [LARGE SCALE GENOMIC DNA]</scope>
    <source>
        <strain evidence="1 2">KH2T6</strain>
    </source>
</reference>
<dbReference type="Proteomes" id="UP000186015">
    <property type="component" value="Unassembled WGS sequence"/>
</dbReference>
<evidence type="ECO:0000313" key="1">
    <source>
        <dbReference type="EMBL" id="SEK95226.1"/>
    </source>
</evidence>
<gene>
    <name evidence="1" type="ORF">SAMN05216469_108101</name>
</gene>
<organism evidence="1 2">
    <name type="scientific">Ruminococcus albus</name>
    <dbReference type="NCBI Taxonomy" id="1264"/>
    <lineage>
        <taxon>Bacteria</taxon>
        <taxon>Bacillati</taxon>
        <taxon>Bacillota</taxon>
        <taxon>Clostridia</taxon>
        <taxon>Eubacteriales</taxon>
        <taxon>Oscillospiraceae</taxon>
        <taxon>Ruminococcus</taxon>
    </lineage>
</organism>
<dbReference type="EMBL" id="FOAT01000008">
    <property type="protein sequence ID" value="SEK95226.1"/>
    <property type="molecule type" value="Genomic_DNA"/>
</dbReference>
<proteinExistence type="predicted"/>